<feature type="transmembrane region" description="Helical" evidence="1">
    <location>
        <begin position="337"/>
        <end position="359"/>
    </location>
</feature>
<organism evidence="2 3">
    <name type="scientific">Paractinoplanes deccanensis</name>
    <dbReference type="NCBI Taxonomy" id="113561"/>
    <lineage>
        <taxon>Bacteria</taxon>
        <taxon>Bacillati</taxon>
        <taxon>Actinomycetota</taxon>
        <taxon>Actinomycetes</taxon>
        <taxon>Micromonosporales</taxon>
        <taxon>Micromonosporaceae</taxon>
        <taxon>Paractinoplanes</taxon>
    </lineage>
</organism>
<gene>
    <name evidence="2" type="ORF">Ade02nite_26090</name>
</gene>
<dbReference type="SUPFAM" id="SSF103473">
    <property type="entry name" value="MFS general substrate transporter"/>
    <property type="match status" value="1"/>
</dbReference>
<dbReference type="PANTHER" id="PTHR23542">
    <property type="match status" value="1"/>
</dbReference>
<feature type="transmembrane region" description="Helical" evidence="1">
    <location>
        <begin position="104"/>
        <end position="123"/>
    </location>
</feature>
<protein>
    <submittedName>
        <fullName evidence="2">MFS transporter</fullName>
    </submittedName>
</protein>
<evidence type="ECO:0000313" key="3">
    <source>
        <dbReference type="Proteomes" id="UP000609879"/>
    </source>
</evidence>
<keyword evidence="1" id="KW-0812">Transmembrane</keyword>
<feature type="transmembrane region" description="Helical" evidence="1">
    <location>
        <begin position="71"/>
        <end position="92"/>
    </location>
</feature>
<sequence>MCDAARSVRVVGWFGRYNSKEAGVTALRQYLGVWHLPGGRVLLSVGILARLGIGMTPLALLLLVQQETGRYAAAGLAGGVYALAGAALSPIAGRLADRIGPSPILVVTAILHPLALVALVLAGRGGETALPWIFVASAVAGATYPPLTAAIRRAWTDMTDVGGGNHHLRGAAMAAETSLFELVFVLGPILVAALVVLTGNPATALLGAAGATLFGTLAIARLPVMRHRVRHETLDSARGLGPLKVQGFPALMLCVVALGMAFGAAGVIVPAYATHHGGGDGLGGVLLGIWGVGSAIGGIWFGTRRPAMPLPRQFAWLLAAVSMSFLVLAFMPSPLWLGAALVLGGATIAPALTVESNLVGRLAPPSMLNEAYTWIVTVSVTGSAAGGAVAGAIVDRPGGLPWAFVFASAVLLVAAMVAAVPHGSIAKGDRKAADRLRQALATEAA</sequence>
<keyword evidence="1" id="KW-0472">Membrane</keyword>
<accession>A0ABQ3Y1Y3</accession>
<name>A0ABQ3Y1Y3_9ACTN</name>
<feature type="transmembrane region" description="Helical" evidence="1">
    <location>
        <begin position="204"/>
        <end position="224"/>
    </location>
</feature>
<comment type="caution">
    <text evidence="2">The sequence shown here is derived from an EMBL/GenBank/DDBJ whole genome shotgun (WGS) entry which is preliminary data.</text>
</comment>
<proteinExistence type="predicted"/>
<feature type="transmembrane region" description="Helical" evidence="1">
    <location>
        <begin position="129"/>
        <end position="147"/>
    </location>
</feature>
<dbReference type="InterPro" id="IPR036259">
    <property type="entry name" value="MFS_trans_sf"/>
</dbReference>
<dbReference type="EMBL" id="BOMI01000045">
    <property type="protein sequence ID" value="GID73968.1"/>
    <property type="molecule type" value="Genomic_DNA"/>
</dbReference>
<dbReference type="InterPro" id="IPR011701">
    <property type="entry name" value="MFS"/>
</dbReference>
<feature type="transmembrane region" description="Helical" evidence="1">
    <location>
        <begin position="179"/>
        <end position="198"/>
    </location>
</feature>
<dbReference type="Pfam" id="PF07690">
    <property type="entry name" value="MFS_1"/>
    <property type="match status" value="1"/>
</dbReference>
<feature type="transmembrane region" description="Helical" evidence="1">
    <location>
        <begin position="281"/>
        <end position="302"/>
    </location>
</feature>
<evidence type="ECO:0000256" key="1">
    <source>
        <dbReference type="SAM" id="Phobius"/>
    </source>
</evidence>
<keyword evidence="3" id="KW-1185">Reference proteome</keyword>
<feature type="transmembrane region" description="Helical" evidence="1">
    <location>
        <begin position="314"/>
        <end position="331"/>
    </location>
</feature>
<reference evidence="2 3" key="1">
    <citation type="submission" date="2021-01" db="EMBL/GenBank/DDBJ databases">
        <title>Whole genome shotgun sequence of Actinoplanes deccanensis NBRC 13994.</title>
        <authorList>
            <person name="Komaki H."/>
            <person name="Tamura T."/>
        </authorList>
    </citation>
    <scope>NUCLEOTIDE SEQUENCE [LARGE SCALE GENOMIC DNA]</scope>
    <source>
        <strain evidence="2 3">NBRC 13994</strain>
    </source>
</reference>
<feature type="transmembrane region" description="Helical" evidence="1">
    <location>
        <begin position="400"/>
        <end position="421"/>
    </location>
</feature>
<keyword evidence="1" id="KW-1133">Transmembrane helix</keyword>
<dbReference type="Gene3D" id="1.20.1250.20">
    <property type="entry name" value="MFS general substrate transporter like domains"/>
    <property type="match status" value="1"/>
</dbReference>
<feature type="transmembrane region" description="Helical" evidence="1">
    <location>
        <begin position="245"/>
        <end position="269"/>
    </location>
</feature>
<evidence type="ECO:0000313" key="2">
    <source>
        <dbReference type="EMBL" id="GID73968.1"/>
    </source>
</evidence>
<dbReference type="PANTHER" id="PTHR23542:SF1">
    <property type="entry name" value="MAJOR FACILITATOR SUPERFAMILY (MFS) PROFILE DOMAIN-CONTAINING PROTEIN"/>
    <property type="match status" value="1"/>
</dbReference>
<dbReference type="Proteomes" id="UP000609879">
    <property type="component" value="Unassembled WGS sequence"/>
</dbReference>
<feature type="transmembrane region" description="Helical" evidence="1">
    <location>
        <begin position="41"/>
        <end position="65"/>
    </location>
</feature>
<feature type="transmembrane region" description="Helical" evidence="1">
    <location>
        <begin position="371"/>
        <end position="394"/>
    </location>
</feature>